<sequence length="293" mass="31041">MSRSAASGGQLDELAAFALEHVCDAPADGGGAGIGAVFLFADDIKARYLYTFADLAEAREHLADPAYGYLRCAVSWQPAPDVFAVQAQEIGSATSFLLTRRRVADGPADEVVRTEGAQALLPPSGPTAKVTTEVEATAEAEAADPAGLEELEELEYGLERAVDLGEGMAEADDRLRRWIGRAGRATWWPSRSGCSAAFPTWGERPGGRPSPGRGRRRDLGTGTLRGHVPRRRCSDRPRRGPRHMGQGRPAGARDPGDHGGRGRWDGRGTSGQRRTPGLGPDLGPVRGVGTPAT</sequence>
<organism evidence="2 3">
    <name type="scientific">Streptomyces caledonius</name>
    <dbReference type="NCBI Taxonomy" id="3134107"/>
    <lineage>
        <taxon>Bacteria</taxon>
        <taxon>Bacillati</taxon>
        <taxon>Actinomycetota</taxon>
        <taxon>Actinomycetes</taxon>
        <taxon>Kitasatosporales</taxon>
        <taxon>Streptomycetaceae</taxon>
        <taxon>Streptomyces</taxon>
    </lineage>
</organism>
<feature type="region of interest" description="Disordered" evidence="1">
    <location>
        <begin position="194"/>
        <end position="293"/>
    </location>
</feature>
<protein>
    <submittedName>
        <fullName evidence="2">Uncharacterized protein</fullName>
    </submittedName>
</protein>
<evidence type="ECO:0000313" key="2">
    <source>
        <dbReference type="EMBL" id="MEJ8645972.1"/>
    </source>
</evidence>
<comment type="caution">
    <text evidence="2">The sequence shown here is derived from an EMBL/GenBank/DDBJ whole genome shotgun (WGS) entry which is preliminary data.</text>
</comment>
<dbReference type="Proteomes" id="UP001382904">
    <property type="component" value="Unassembled WGS sequence"/>
</dbReference>
<feature type="compositionally biased region" description="Basic and acidic residues" evidence="1">
    <location>
        <begin position="254"/>
        <end position="266"/>
    </location>
</feature>
<keyword evidence="3" id="KW-1185">Reference proteome</keyword>
<gene>
    <name evidence="2" type="ORF">WKI68_41700</name>
</gene>
<evidence type="ECO:0000313" key="3">
    <source>
        <dbReference type="Proteomes" id="UP001382904"/>
    </source>
</evidence>
<name>A0ABU8UDJ7_9ACTN</name>
<accession>A0ABU8UDJ7</accession>
<proteinExistence type="predicted"/>
<evidence type="ECO:0000256" key="1">
    <source>
        <dbReference type="SAM" id="MobiDB-lite"/>
    </source>
</evidence>
<reference evidence="2 3" key="1">
    <citation type="submission" date="2024-03" db="EMBL/GenBank/DDBJ databases">
        <title>Novel Streptomyces species of biotechnological and ecological value are a feature of Machair soil.</title>
        <authorList>
            <person name="Prole J.R."/>
            <person name="Goodfellow M."/>
            <person name="Allenby N."/>
            <person name="Ward A.C."/>
        </authorList>
    </citation>
    <scope>NUCLEOTIDE SEQUENCE [LARGE SCALE GENOMIC DNA]</scope>
    <source>
        <strain evidence="2 3">MS1.HAVA.3</strain>
    </source>
</reference>
<dbReference type="EMBL" id="JBBKAM010000004">
    <property type="protein sequence ID" value="MEJ8645972.1"/>
    <property type="molecule type" value="Genomic_DNA"/>
</dbReference>